<accession>A0AA37PE00</accession>
<name>A0AA37PE00_9PEZI</name>
<gene>
    <name evidence="1" type="ORF">ColSpa_10639</name>
</gene>
<proteinExistence type="predicted"/>
<sequence length="62" mass="6886">MWKFRRSPGRRNRVEKPVEGNIVSGMKLSPEAINDVSGVSSGSQLLKHVSDLIIRHGTKEAE</sequence>
<organism evidence="1 2">
    <name type="scientific">Colletotrichum spaethianum</name>
    <dbReference type="NCBI Taxonomy" id="700344"/>
    <lineage>
        <taxon>Eukaryota</taxon>
        <taxon>Fungi</taxon>
        <taxon>Dikarya</taxon>
        <taxon>Ascomycota</taxon>
        <taxon>Pezizomycotina</taxon>
        <taxon>Sordariomycetes</taxon>
        <taxon>Hypocreomycetidae</taxon>
        <taxon>Glomerellales</taxon>
        <taxon>Glomerellaceae</taxon>
        <taxon>Colletotrichum</taxon>
        <taxon>Colletotrichum spaethianum species complex</taxon>
    </lineage>
</organism>
<dbReference type="EMBL" id="BQXU01000037">
    <property type="protein sequence ID" value="GKT50458.1"/>
    <property type="molecule type" value="Genomic_DNA"/>
</dbReference>
<protein>
    <submittedName>
        <fullName evidence="1">Uncharacterized protein</fullName>
    </submittedName>
</protein>
<keyword evidence="2" id="KW-1185">Reference proteome</keyword>
<evidence type="ECO:0000313" key="1">
    <source>
        <dbReference type="EMBL" id="GKT50458.1"/>
    </source>
</evidence>
<comment type="caution">
    <text evidence="1">The sequence shown here is derived from an EMBL/GenBank/DDBJ whole genome shotgun (WGS) entry which is preliminary data.</text>
</comment>
<dbReference type="RefSeq" id="XP_049132808.1">
    <property type="nucleotide sequence ID" value="XM_049276851.1"/>
</dbReference>
<evidence type="ECO:0000313" key="2">
    <source>
        <dbReference type="Proteomes" id="UP001055115"/>
    </source>
</evidence>
<dbReference type="Proteomes" id="UP001055115">
    <property type="component" value="Unassembled WGS sequence"/>
</dbReference>
<dbReference type="GeneID" id="73331441"/>
<reference evidence="1 2" key="1">
    <citation type="submission" date="2022-03" db="EMBL/GenBank/DDBJ databases">
        <title>Genome data of Colletotrichum spp.</title>
        <authorList>
            <person name="Utami Y.D."/>
            <person name="Hiruma K."/>
        </authorList>
    </citation>
    <scope>NUCLEOTIDE SEQUENCE [LARGE SCALE GENOMIC DNA]</scope>
    <source>
        <strain evidence="1 2">MAFF 239500</strain>
    </source>
</reference>
<dbReference type="AlphaFoldDB" id="A0AA37PE00"/>